<comment type="caution">
    <text evidence="1">The sequence shown here is derived from an EMBL/GenBank/DDBJ whole genome shotgun (WGS) entry which is preliminary data.</text>
</comment>
<protein>
    <submittedName>
        <fullName evidence="1">Uncharacterized protein</fullName>
    </submittedName>
</protein>
<evidence type="ECO:0000313" key="2">
    <source>
        <dbReference type="Proteomes" id="UP000265520"/>
    </source>
</evidence>
<dbReference type="AlphaFoldDB" id="A0A392U3G3"/>
<proteinExistence type="predicted"/>
<feature type="non-terminal residue" evidence="1">
    <location>
        <position position="55"/>
    </location>
</feature>
<name>A0A392U3G3_9FABA</name>
<dbReference type="EMBL" id="LXQA010705597">
    <property type="protein sequence ID" value="MCI66946.1"/>
    <property type="molecule type" value="Genomic_DNA"/>
</dbReference>
<organism evidence="1 2">
    <name type="scientific">Trifolium medium</name>
    <dbReference type="NCBI Taxonomy" id="97028"/>
    <lineage>
        <taxon>Eukaryota</taxon>
        <taxon>Viridiplantae</taxon>
        <taxon>Streptophyta</taxon>
        <taxon>Embryophyta</taxon>
        <taxon>Tracheophyta</taxon>
        <taxon>Spermatophyta</taxon>
        <taxon>Magnoliopsida</taxon>
        <taxon>eudicotyledons</taxon>
        <taxon>Gunneridae</taxon>
        <taxon>Pentapetalae</taxon>
        <taxon>rosids</taxon>
        <taxon>fabids</taxon>
        <taxon>Fabales</taxon>
        <taxon>Fabaceae</taxon>
        <taxon>Papilionoideae</taxon>
        <taxon>50 kb inversion clade</taxon>
        <taxon>NPAAA clade</taxon>
        <taxon>Hologalegina</taxon>
        <taxon>IRL clade</taxon>
        <taxon>Trifolieae</taxon>
        <taxon>Trifolium</taxon>
    </lineage>
</organism>
<evidence type="ECO:0000313" key="1">
    <source>
        <dbReference type="EMBL" id="MCI66946.1"/>
    </source>
</evidence>
<dbReference type="PANTHER" id="PTHR37610:SF38">
    <property type="entry name" value="RETROTRANSPOSON COPIA-LIKE N-TERMINAL DOMAIN-CONTAINING PROTEIN"/>
    <property type="match status" value="1"/>
</dbReference>
<dbReference type="Proteomes" id="UP000265520">
    <property type="component" value="Unassembled WGS sequence"/>
</dbReference>
<accession>A0A392U3G3</accession>
<sequence length="55" mass="6223">MYISGKDKLGYIDGAFPQPSATDPTFRKWQTENAIVKGWLINSMDPSLVGNFIRF</sequence>
<dbReference type="PANTHER" id="PTHR37610">
    <property type="entry name" value="CCHC-TYPE DOMAIN-CONTAINING PROTEIN"/>
    <property type="match status" value="1"/>
</dbReference>
<reference evidence="1 2" key="1">
    <citation type="journal article" date="2018" name="Front. Plant Sci.">
        <title>Red Clover (Trifolium pratense) and Zigzag Clover (T. medium) - A Picture of Genomic Similarities and Differences.</title>
        <authorList>
            <person name="Dluhosova J."/>
            <person name="Istvanek J."/>
            <person name="Nedelnik J."/>
            <person name="Repkova J."/>
        </authorList>
    </citation>
    <scope>NUCLEOTIDE SEQUENCE [LARGE SCALE GENOMIC DNA]</scope>
    <source>
        <strain evidence="2">cv. 10/8</strain>
        <tissue evidence="1">Leaf</tissue>
    </source>
</reference>
<keyword evidence="2" id="KW-1185">Reference proteome</keyword>